<dbReference type="AlphaFoldDB" id="A0AAQ0M0A8"/>
<dbReference type="EMBL" id="QXUI01000001">
    <property type="protein sequence ID" value="RIM94558.1"/>
    <property type="molecule type" value="Genomic_DNA"/>
</dbReference>
<accession>A0AAQ0M0A8</accession>
<comment type="caution">
    <text evidence="1">The sequence shown here is derived from an EMBL/GenBank/DDBJ whole genome shotgun (WGS) entry which is preliminary data.</text>
</comment>
<organism evidence="1 2">
    <name type="scientific">Staphylococcus xylosus</name>
    <dbReference type="NCBI Taxonomy" id="1288"/>
    <lineage>
        <taxon>Bacteria</taxon>
        <taxon>Bacillati</taxon>
        <taxon>Bacillota</taxon>
        <taxon>Bacilli</taxon>
        <taxon>Bacillales</taxon>
        <taxon>Staphylococcaceae</taxon>
        <taxon>Staphylococcus</taxon>
    </lineage>
</organism>
<evidence type="ECO:0000313" key="2">
    <source>
        <dbReference type="Proteomes" id="UP000285579"/>
    </source>
</evidence>
<proteinExistence type="predicted"/>
<dbReference type="RefSeq" id="WP_069794375.1">
    <property type="nucleotide sequence ID" value="NZ_CP066721.1"/>
</dbReference>
<protein>
    <submittedName>
        <fullName evidence="1">DUF4865 family protein</fullName>
    </submittedName>
</protein>
<dbReference type="Pfam" id="PF16157">
    <property type="entry name" value="DUF4865"/>
    <property type="match status" value="1"/>
</dbReference>
<name>A0AAQ0M0A8_STAXY</name>
<sequence length="178" mass="21033">MIAMQYNINLPSDYDMKIIKKRVEENGHKTDGFKDLVFKAYLLTENGKDGSIQNTYEPLYLWGDSDGMNNFIFNGYFDNILNSFGWININIGITYAIELQEGFQNSQYILEEYKVINPIKSLRKICIKNDFEVIDDNLGEVIIYNPDKWKYVKYTFIKQRRENIPENMRMLKISHISI</sequence>
<dbReference type="InterPro" id="IPR032349">
    <property type="entry name" value="DUF4865"/>
</dbReference>
<gene>
    <name evidence="1" type="ORF">BU104_02425</name>
</gene>
<dbReference type="Proteomes" id="UP000285579">
    <property type="component" value="Unassembled WGS sequence"/>
</dbReference>
<reference evidence="1 2" key="1">
    <citation type="journal article" date="2016" name="Front. Microbiol.">
        <title>Comprehensive Phylogenetic Analysis of Bovine Non-aureus Staphylococci Species Based on Whole-Genome Sequencing.</title>
        <authorList>
            <person name="Naushad S."/>
            <person name="Barkema H.W."/>
            <person name="Luby C."/>
            <person name="Condas L.A."/>
            <person name="Nobrega D.B."/>
            <person name="Carson D.A."/>
            <person name="De Buck J."/>
        </authorList>
    </citation>
    <scope>NUCLEOTIDE SEQUENCE [LARGE SCALE GENOMIC DNA]</scope>
    <source>
        <strain evidence="1 2">SNUC 1349</strain>
    </source>
</reference>
<evidence type="ECO:0000313" key="1">
    <source>
        <dbReference type="EMBL" id="RIM94558.1"/>
    </source>
</evidence>